<organism evidence="2 3">
    <name type="scientific">Aquiflexum balticum DSM 16537</name>
    <dbReference type="NCBI Taxonomy" id="758820"/>
    <lineage>
        <taxon>Bacteria</taxon>
        <taxon>Pseudomonadati</taxon>
        <taxon>Bacteroidota</taxon>
        <taxon>Cytophagia</taxon>
        <taxon>Cytophagales</taxon>
        <taxon>Cyclobacteriaceae</taxon>
        <taxon>Aquiflexum</taxon>
    </lineage>
</organism>
<dbReference type="STRING" id="758820.SAMN00777080_0411"/>
<protein>
    <recommendedName>
        <fullName evidence="4">DUF1735 domain-containing protein</fullName>
    </recommendedName>
</protein>
<evidence type="ECO:0000313" key="2">
    <source>
        <dbReference type="EMBL" id="SMD41877.1"/>
    </source>
</evidence>
<dbReference type="AlphaFoldDB" id="A0A1W2GYV3"/>
<evidence type="ECO:0000256" key="1">
    <source>
        <dbReference type="SAM" id="SignalP"/>
    </source>
</evidence>
<evidence type="ECO:0008006" key="4">
    <source>
        <dbReference type="Google" id="ProtNLM"/>
    </source>
</evidence>
<dbReference type="PROSITE" id="PS51257">
    <property type="entry name" value="PROKAR_LIPOPROTEIN"/>
    <property type="match status" value="1"/>
</dbReference>
<proteinExistence type="predicted"/>
<dbReference type="EMBL" id="LT838813">
    <property type="protein sequence ID" value="SMD41877.1"/>
    <property type="molecule type" value="Genomic_DNA"/>
</dbReference>
<feature type="chain" id="PRO_5013229944" description="DUF1735 domain-containing protein" evidence="1">
    <location>
        <begin position="20"/>
        <end position="164"/>
    </location>
</feature>
<dbReference type="Proteomes" id="UP000192333">
    <property type="component" value="Chromosome I"/>
</dbReference>
<keyword evidence="3" id="KW-1185">Reference proteome</keyword>
<keyword evidence="1" id="KW-0732">Signal</keyword>
<evidence type="ECO:0000313" key="3">
    <source>
        <dbReference type="Proteomes" id="UP000192333"/>
    </source>
</evidence>
<name>A0A1W2GYV3_9BACT</name>
<dbReference type="RefSeq" id="WP_084118739.1">
    <property type="nucleotide sequence ID" value="NZ_LT838813.1"/>
</dbReference>
<dbReference type="OrthoDB" id="884074at2"/>
<gene>
    <name evidence="2" type="ORF">SAMN00777080_0411</name>
</gene>
<feature type="signal peptide" evidence="1">
    <location>
        <begin position="1"/>
        <end position="19"/>
    </location>
</feature>
<reference evidence="3" key="1">
    <citation type="submission" date="2017-04" db="EMBL/GenBank/DDBJ databases">
        <authorList>
            <person name="Varghese N."/>
            <person name="Submissions S."/>
        </authorList>
    </citation>
    <scope>NUCLEOTIDE SEQUENCE [LARGE SCALE GENOMIC DNA]</scope>
    <source>
        <strain evidence="3">DSM 16537</strain>
    </source>
</reference>
<accession>A0A1W2GYV3</accession>
<sequence>MKKTLNIFMTLMLSLVMFSCESDYGQFNRDNRPEIPLSFTNTTSFGFDPYIEITNVGTSQIVFEMEIPETSGRTIREITRVAAGNTAINPGTLNTAGDYIVTPIAGQGNKVTFTTTLDEFRAKRPGVAITIPAGGFAEIAFIFLVTLDNGEEIVSMRARARVRA</sequence>